<dbReference type="OrthoDB" id="839893at2"/>
<dbReference type="AlphaFoldDB" id="A0A4R6T7K7"/>
<protein>
    <recommendedName>
        <fullName evidence="1">DUF4325 domain-containing protein</fullName>
    </recommendedName>
</protein>
<proteinExistence type="predicted"/>
<sequence>MIQLTEILGKPIAILHSDGLKVYDAIMEELVTNGTVELNFEGVSTCTTAFLNASLGKVLINSPKSTDLIQILNADNSTLEKIQWVKQNALDQARREAREESLREYLENA</sequence>
<evidence type="ECO:0000259" key="1">
    <source>
        <dbReference type="Pfam" id="PF14213"/>
    </source>
</evidence>
<keyword evidence="3" id="KW-1185">Reference proteome</keyword>
<reference evidence="2 3" key="1">
    <citation type="submission" date="2019-03" db="EMBL/GenBank/DDBJ databases">
        <title>Genomic Encyclopedia of Type Strains, Phase III (KMG-III): the genomes of soil and plant-associated and newly described type strains.</title>
        <authorList>
            <person name="Whitman W."/>
        </authorList>
    </citation>
    <scope>NUCLEOTIDE SEQUENCE [LARGE SCALE GENOMIC DNA]</scope>
    <source>
        <strain evidence="2 3">CECT 8446</strain>
    </source>
</reference>
<evidence type="ECO:0000313" key="2">
    <source>
        <dbReference type="EMBL" id="TDQ16898.1"/>
    </source>
</evidence>
<dbReference type="InterPro" id="IPR025474">
    <property type="entry name" value="DUF4325"/>
</dbReference>
<comment type="caution">
    <text evidence="2">The sequence shown here is derived from an EMBL/GenBank/DDBJ whole genome shotgun (WGS) entry which is preliminary data.</text>
</comment>
<accession>A0A4R6T7K7</accession>
<dbReference type="EMBL" id="SNYF01000006">
    <property type="protein sequence ID" value="TDQ16898.1"/>
    <property type="molecule type" value="Genomic_DNA"/>
</dbReference>
<dbReference type="RefSeq" id="WP_133554425.1">
    <property type="nucleotide sequence ID" value="NZ_SNYF01000006.1"/>
</dbReference>
<feature type="domain" description="DUF4325" evidence="1">
    <location>
        <begin position="18"/>
        <end position="77"/>
    </location>
</feature>
<dbReference type="Pfam" id="PF14213">
    <property type="entry name" value="DUF4325"/>
    <property type="match status" value="1"/>
</dbReference>
<evidence type="ECO:0000313" key="3">
    <source>
        <dbReference type="Proteomes" id="UP000294535"/>
    </source>
</evidence>
<organism evidence="2 3">
    <name type="scientific">Algoriphagus boseongensis</name>
    <dbReference type="NCBI Taxonomy" id="1442587"/>
    <lineage>
        <taxon>Bacteria</taxon>
        <taxon>Pseudomonadati</taxon>
        <taxon>Bacteroidota</taxon>
        <taxon>Cytophagia</taxon>
        <taxon>Cytophagales</taxon>
        <taxon>Cyclobacteriaceae</taxon>
        <taxon>Algoriphagus</taxon>
    </lineage>
</organism>
<name>A0A4R6T7K7_9BACT</name>
<dbReference type="Proteomes" id="UP000294535">
    <property type="component" value="Unassembled WGS sequence"/>
</dbReference>
<gene>
    <name evidence="2" type="ORF">DFQ04_1546</name>
</gene>